<dbReference type="STRING" id="640635.SAMN04489806_0857"/>
<organism evidence="1 2">
    <name type="scientific">Paramicrobacterium humi</name>
    <dbReference type="NCBI Taxonomy" id="640635"/>
    <lineage>
        <taxon>Bacteria</taxon>
        <taxon>Bacillati</taxon>
        <taxon>Actinomycetota</taxon>
        <taxon>Actinomycetes</taxon>
        <taxon>Micrococcales</taxon>
        <taxon>Microbacteriaceae</taxon>
        <taxon>Paramicrobacterium</taxon>
    </lineage>
</organism>
<protein>
    <submittedName>
        <fullName evidence="1">Uncharacterized protein</fullName>
    </submittedName>
</protein>
<dbReference type="AlphaFoldDB" id="A0A1H4JVD6"/>
<evidence type="ECO:0000313" key="1">
    <source>
        <dbReference type="EMBL" id="SEB49622.1"/>
    </source>
</evidence>
<dbReference type="RefSeq" id="WP_091180322.1">
    <property type="nucleotide sequence ID" value="NZ_FNRY01000001.1"/>
</dbReference>
<gene>
    <name evidence="1" type="ORF">SAMN04489806_0857</name>
</gene>
<keyword evidence="2" id="KW-1185">Reference proteome</keyword>
<dbReference type="EMBL" id="FNRY01000001">
    <property type="protein sequence ID" value="SEB49622.1"/>
    <property type="molecule type" value="Genomic_DNA"/>
</dbReference>
<dbReference type="Proteomes" id="UP000199183">
    <property type="component" value="Unassembled WGS sequence"/>
</dbReference>
<proteinExistence type="predicted"/>
<evidence type="ECO:0000313" key="2">
    <source>
        <dbReference type="Proteomes" id="UP000199183"/>
    </source>
</evidence>
<dbReference type="OrthoDB" id="3769378at2"/>
<sequence>MTSREAAVGERREITAYEIVLPPGWQQFPVGRGTAERLLAHISRVLEQSGNSELLAQVRASTYRAVKSLRDSGGIDIFIPQGNDRDAPIPASLTSMRVALGPAGVDGALAHLTHGREVESVDVPVGTAYRWSAPSHGKDELSGLDAENVFYLFPMPEPQQGSGILFTYNVLQHEGIADEYREILVLIFDAMMQSLIWVHDDNA</sequence>
<name>A0A1H4JVD6_9MICO</name>
<reference evidence="1 2" key="1">
    <citation type="submission" date="2016-10" db="EMBL/GenBank/DDBJ databases">
        <authorList>
            <person name="de Groot N.N."/>
        </authorList>
    </citation>
    <scope>NUCLEOTIDE SEQUENCE [LARGE SCALE GENOMIC DNA]</scope>
    <source>
        <strain evidence="1 2">DSM 21799</strain>
    </source>
</reference>
<accession>A0A1H4JVD6</accession>